<dbReference type="InterPro" id="IPR023213">
    <property type="entry name" value="CAT-like_dom_sf"/>
</dbReference>
<organism evidence="1 2">
    <name type="scientific">Clonostachys rhizophaga</name>
    <dbReference type="NCBI Taxonomy" id="160324"/>
    <lineage>
        <taxon>Eukaryota</taxon>
        <taxon>Fungi</taxon>
        <taxon>Dikarya</taxon>
        <taxon>Ascomycota</taxon>
        <taxon>Pezizomycotina</taxon>
        <taxon>Sordariomycetes</taxon>
        <taxon>Hypocreomycetidae</taxon>
        <taxon>Hypocreales</taxon>
        <taxon>Bionectriaceae</taxon>
        <taxon>Clonostachys</taxon>
    </lineage>
</organism>
<dbReference type="Gene3D" id="3.30.559.10">
    <property type="entry name" value="Chloramphenicol acetyltransferase-like domain"/>
    <property type="match status" value="1"/>
</dbReference>
<accession>A0A9N9YH06</accession>
<sequence>MANTSSHYTLLREAAYYEGMWYLYHQLGIQSNLVVSAKYAYGDDKNRILTKTAVVAALRKVVEAHARLRMVFVIRPSPKRGHHRLHSAMLHTINLEECIQMVPDDGETGVGPSLLEEIHNEWLYTEKEPSRPWWRVILKGNNVVFVMHHAVGDGKSAQVFHAELMNALNSISESIGELSEKDKTIGDKDPSGIAFPLEPTEISDVKPGLLLAIWVQLKFFLMGLFISSRLLWSTLPPHKPWIKSATAVAEPAQRVVTRVSSRRIEAPQMARILNACRASHITFTSFFASMALHTLANDFYPDAIMGCSGVPCDIRKFLPMSKIGGGTKAGTMMQATGGLNIQHWLAPYKKTVVEDWTTLESKRPAWDLARAYKATVDKLINDGSMLRIWKSTTTLSSDLEDIVAKTFPAIGNVTRNDFGVSNLGAYSNDRIRSDHEIGAEKPQWTIEDMHFSVASTNGNLASKGVKFSIAGVKGGDTVINMCYIDGIVTREMAEGLLSGIMSRIDVLVSDYT</sequence>
<gene>
    <name evidence="1" type="ORF">CRHIZ90672A_00007818</name>
</gene>
<protein>
    <recommendedName>
        <fullName evidence="3">Alcohol acetyltransferase FCK4</fullName>
    </recommendedName>
</protein>
<evidence type="ECO:0000313" key="2">
    <source>
        <dbReference type="Proteomes" id="UP000696573"/>
    </source>
</evidence>
<dbReference type="Proteomes" id="UP000696573">
    <property type="component" value="Unassembled WGS sequence"/>
</dbReference>
<comment type="caution">
    <text evidence="1">The sequence shown here is derived from an EMBL/GenBank/DDBJ whole genome shotgun (WGS) entry which is preliminary data.</text>
</comment>
<dbReference type="SUPFAM" id="SSF52777">
    <property type="entry name" value="CoA-dependent acyltransferases"/>
    <property type="match status" value="1"/>
</dbReference>
<evidence type="ECO:0000313" key="1">
    <source>
        <dbReference type="EMBL" id="CAH0023363.1"/>
    </source>
</evidence>
<dbReference type="EMBL" id="CABFNQ020000690">
    <property type="protein sequence ID" value="CAH0023363.1"/>
    <property type="molecule type" value="Genomic_DNA"/>
</dbReference>
<name>A0A9N9YH06_9HYPO</name>
<dbReference type="PANTHER" id="PTHR28037:SF1">
    <property type="entry name" value="ALCOHOL O-ACETYLTRANSFERASE 1-RELATED"/>
    <property type="match status" value="1"/>
</dbReference>
<dbReference type="Pfam" id="PF07247">
    <property type="entry name" value="AATase"/>
    <property type="match status" value="1"/>
</dbReference>
<dbReference type="OrthoDB" id="2150604at2759"/>
<dbReference type="PANTHER" id="PTHR28037">
    <property type="entry name" value="ALCOHOL O-ACETYLTRANSFERASE 1-RELATED"/>
    <property type="match status" value="1"/>
</dbReference>
<proteinExistence type="predicted"/>
<keyword evidence="2" id="KW-1185">Reference proteome</keyword>
<dbReference type="InterPro" id="IPR010828">
    <property type="entry name" value="Atf2/Sli1-like"/>
</dbReference>
<dbReference type="InterPro" id="IPR052058">
    <property type="entry name" value="Alcohol_O-acetyltransferase"/>
</dbReference>
<dbReference type="AlphaFoldDB" id="A0A9N9YH06"/>
<evidence type="ECO:0008006" key="3">
    <source>
        <dbReference type="Google" id="ProtNLM"/>
    </source>
</evidence>
<reference evidence="1" key="1">
    <citation type="submission" date="2021-10" db="EMBL/GenBank/DDBJ databases">
        <authorList>
            <person name="Piombo E."/>
        </authorList>
    </citation>
    <scope>NUCLEOTIDE SEQUENCE</scope>
</reference>